<keyword evidence="1" id="KW-1133">Transmembrane helix</keyword>
<feature type="transmembrane region" description="Helical" evidence="1">
    <location>
        <begin position="47"/>
        <end position="70"/>
    </location>
</feature>
<keyword evidence="1" id="KW-0812">Transmembrane</keyword>
<feature type="transmembrane region" description="Helical" evidence="1">
    <location>
        <begin position="118"/>
        <end position="140"/>
    </location>
</feature>
<feature type="transmembrane region" description="Helical" evidence="1">
    <location>
        <begin position="82"/>
        <end position="106"/>
    </location>
</feature>
<name>A0AAU7DU48_9MICO</name>
<sequence length="158" mass="16864">MNSAIATLIRALLIFLFAGSLLIQFLLPNGAHEMAGDMTEVQHLIWPFAIIGILAIICFQVVLGTIWHLLTLTVHGSVFSGASLRSATIIVIACAAATFLASYPFFHMTFVLRLGGPGFVLGLIGVGAVGTTITLLMLTLRTILKAATSNRLELDEVI</sequence>
<dbReference type="EMBL" id="CP146203">
    <property type="protein sequence ID" value="XBH20832.1"/>
    <property type="molecule type" value="Genomic_DNA"/>
</dbReference>
<protein>
    <submittedName>
        <fullName evidence="2">DUF2975 domain-containing protein</fullName>
    </submittedName>
</protein>
<proteinExistence type="predicted"/>
<keyword evidence="1" id="KW-0472">Membrane</keyword>
<evidence type="ECO:0000256" key="1">
    <source>
        <dbReference type="SAM" id="Phobius"/>
    </source>
</evidence>
<gene>
    <name evidence="2" type="ORF">V5R04_11430</name>
</gene>
<organism evidence="2">
    <name type="scientific">Jonesiaceae bacterium BS-20</name>
    <dbReference type="NCBI Taxonomy" id="3120821"/>
    <lineage>
        <taxon>Bacteria</taxon>
        <taxon>Bacillati</taxon>
        <taxon>Actinomycetota</taxon>
        <taxon>Actinomycetes</taxon>
        <taxon>Micrococcales</taxon>
        <taxon>Jonesiaceae</taxon>
    </lineage>
</organism>
<reference evidence="2" key="1">
    <citation type="submission" date="2024-02" db="EMBL/GenBank/DDBJ databases">
        <title>Tomenella chthoni gen. nov. sp. nov., a member of the family Jonesiaceae isolated from bat guano.</title>
        <authorList>
            <person name="Miller S.L."/>
            <person name="King J."/>
            <person name="Sankaranarayanan K."/>
            <person name="Lawson P.A."/>
        </authorList>
    </citation>
    <scope>NUCLEOTIDE SEQUENCE</scope>
    <source>
        <strain evidence="2">BS-20</strain>
    </source>
</reference>
<dbReference type="InterPro" id="IPR021354">
    <property type="entry name" value="DUF2975"/>
</dbReference>
<accession>A0AAU7DU48</accession>
<evidence type="ECO:0000313" key="2">
    <source>
        <dbReference type="EMBL" id="XBH20832.1"/>
    </source>
</evidence>
<dbReference type="Pfam" id="PF11188">
    <property type="entry name" value="DUF2975"/>
    <property type="match status" value="1"/>
</dbReference>
<feature type="transmembrane region" description="Helical" evidence="1">
    <location>
        <begin position="7"/>
        <end position="27"/>
    </location>
</feature>
<dbReference type="AlphaFoldDB" id="A0AAU7DU48"/>